<dbReference type="ExpressionAtlas" id="D3YU82">
    <property type="expression patterns" value="baseline and differential"/>
</dbReference>
<feature type="transmembrane region" description="Helical" evidence="13">
    <location>
        <begin position="926"/>
        <end position="948"/>
    </location>
</feature>
<dbReference type="PRINTS" id="PR00119">
    <property type="entry name" value="CATATPASE"/>
</dbReference>
<keyword evidence="18" id="KW-1185">Reference proteome</keyword>
<dbReference type="InterPro" id="IPR006544">
    <property type="entry name" value="P-type_TPase_V"/>
</dbReference>
<evidence type="ECO:0000256" key="9">
    <source>
        <dbReference type="ARBA" id="ARBA00022989"/>
    </source>
</evidence>
<dbReference type="FunFam" id="3.40.1110.10:FF:000028">
    <property type="entry name" value="Cation-transporting ATPase"/>
    <property type="match status" value="1"/>
</dbReference>
<dbReference type="GO" id="GO:0016887">
    <property type="term" value="F:ATP hydrolysis activity"/>
    <property type="evidence" value="ECO:0007669"/>
    <property type="project" value="InterPro"/>
</dbReference>
<dbReference type="SUPFAM" id="SSF81665">
    <property type="entry name" value="Calcium ATPase, transmembrane domain M"/>
    <property type="match status" value="1"/>
</dbReference>
<evidence type="ECO:0000313" key="16">
    <source>
        <dbReference type="Ensembl" id="ENSMUSP00000121208.2"/>
    </source>
</evidence>
<comment type="catalytic activity">
    <reaction evidence="12 13">
        <text>ATP + H2O = ADP + phosphate + H(+)</text>
        <dbReference type="Rhea" id="RHEA:13065"/>
        <dbReference type="ChEBI" id="CHEBI:15377"/>
        <dbReference type="ChEBI" id="CHEBI:15378"/>
        <dbReference type="ChEBI" id="CHEBI:30616"/>
        <dbReference type="ChEBI" id="CHEBI:43474"/>
        <dbReference type="ChEBI" id="CHEBI:456216"/>
    </reaction>
</comment>
<dbReference type="InterPro" id="IPR018303">
    <property type="entry name" value="ATPase_P-typ_P_site"/>
</dbReference>
<dbReference type="NCBIfam" id="TIGR01494">
    <property type="entry name" value="ATPase_P-type"/>
    <property type="match status" value="1"/>
</dbReference>
<dbReference type="InterPro" id="IPR023298">
    <property type="entry name" value="ATPase_P-typ_TM_dom_sf"/>
</dbReference>
<reference evidence="16" key="3">
    <citation type="submission" date="2025-08" db="UniProtKB">
        <authorList>
            <consortium name="Ensembl"/>
        </authorList>
    </citation>
    <scope>IDENTIFICATION</scope>
    <source>
        <strain evidence="16">C57BL/6J</strain>
    </source>
</reference>
<dbReference type="Proteomes" id="UP000000589">
    <property type="component" value="Chromosome 16"/>
</dbReference>
<dbReference type="SFLD" id="SFLDF00027">
    <property type="entry name" value="p-type_atpase"/>
    <property type="match status" value="1"/>
</dbReference>
<dbReference type="SFLD" id="SFLDS00003">
    <property type="entry name" value="Haloacid_Dehalogenase"/>
    <property type="match status" value="1"/>
</dbReference>
<dbReference type="PANTHER" id="PTHR45630:SF4">
    <property type="entry name" value="CATION-TRANSPORTING ATPASE 13A5-RELATED"/>
    <property type="match status" value="1"/>
</dbReference>
<dbReference type="Gene3D" id="2.70.150.10">
    <property type="entry name" value="Calcium-transporting ATPase, cytoplasmic transduction domain A"/>
    <property type="match status" value="1"/>
</dbReference>
<feature type="transmembrane region" description="Helical" evidence="13">
    <location>
        <begin position="389"/>
        <end position="412"/>
    </location>
</feature>
<dbReference type="PANTHER" id="PTHR45630">
    <property type="entry name" value="CATION-TRANSPORTING ATPASE-RELATED"/>
    <property type="match status" value="1"/>
</dbReference>
<dbReference type="VEuPathDB" id="HostDB:ENSMUSG00000048939"/>
<dbReference type="NCBIfam" id="TIGR01657">
    <property type="entry name" value="P-ATPase-V"/>
    <property type="match status" value="1"/>
</dbReference>
<evidence type="ECO:0000256" key="10">
    <source>
        <dbReference type="ARBA" id="ARBA00023136"/>
    </source>
</evidence>
<evidence type="ECO:0000256" key="13">
    <source>
        <dbReference type="RuleBase" id="RU362082"/>
    </source>
</evidence>
<keyword evidence="3 13" id="KW-0812">Transmembrane</keyword>
<dbReference type="Ensembl" id="ENSMUST00000143373.8">
    <property type="protein sequence ID" value="ENSMUSP00000121208.2"/>
    <property type="gene ID" value="ENSMUSG00000048939.14"/>
</dbReference>
<keyword evidence="19" id="KW-1267">Proteomics identification</keyword>
<evidence type="ECO:0000313" key="18">
    <source>
        <dbReference type="Proteomes" id="UP000000589"/>
    </source>
</evidence>
<dbReference type="FunFam" id="3.40.50.1000:FF:000075">
    <property type="entry name" value="Cation-transporting ATPase"/>
    <property type="match status" value="1"/>
</dbReference>
<evidence type="ECO:0000256" key="12">
    <source>
        <dbReference type="ARBA" id="ARBA00049360"/>
    </source>
</evidence>
<name>D3YU82_MOUSE</name>
<evidence type="ECO:0000256" key="4">
    <source>
        <dbReference type="ARBA" id="ARBA00022723"/>
    </source>
</evidence>
<dbReference type="InterPro" id="IPR047819">
    <property type="entry name" value="P5A-ATPase_N"/>
</dbReference>
<evidence type="ECO:0000256" key="3">
    <source>
        <dbReference type="ARBA" id="ARBA00022692"/>
    </source>
</evidence>
<dbReference type="InterPro" id="IPR059000">
    <property type="entry name" value="ATPase_P-type_domA"/>
</dbReference>
<dbReference type="InterPro" id="IPR044492">
    <property type="entry name" value="P_typ_ATPase_HD_dom"/>
</dbReference>
<feature type="domain" description="P-type ATPase A" evidence="14">
    <location>
        <begin position="218"/>
        <end position="339"/>
    </location>
</feature>
<keyword evidence="4 13" id="KW-0479">Metal-binding</keyword>
<dbReference type="FunFam" id="1.20.1110.10:FF:000023">
    <property type="entry name" value="Cation-transporting ATPase"/>
    <property type="match status" value="1"/>
</dbReference>
<dbReference type="SUPFAM" id="SSF81653">
    <property type="entry name" value="Calcium ATPase, transduction domain A"/>
    <property type="match status" value="1"/>
</dbReference>
<dbReference type="Pfam" id="PF12409">
    <property type="entry name" value="P5-ATPase"/>
    <property type="match status" value="1"/>
</dbReference>
<dbReference type="Gene3D" id="1.20.1110.10">
    <property type="entry name" value="Calcium-transporting ATPase, transmembrane domain"/>
    <property type="match status" value="1"/>
</dbReference>
<dbReference type="ProteomicsDB" id="345579"/>
<evidence type="ECO:0000256" key="7">
    <source>
        <dbReference type="ARBA" id="ARBA00022842"/>
    </source>
</evidence>
<feature type="transmembrane region" description="Helical" evidence="13">
    <location>
        <begin position="1027"/>
        <end position="1046"/>
    </location>
</feature>
<evidence type="ECO:0000256" key="8">
    <source>
        <dbReference type="ARBA" id="ARBA00022967"/>
    </source>
</evidence>
<feature type="transmembrane region" description="Helical" evidence="13">
    <location>
        <begin position="356"/>
        <end position="377"/>
    </location>
</feature>
<dbReference type="CTD" id="344905"/>
<dbReference type="InterPro" id="IPR023214">
    <property type="entry name" value="HAD_sf"/>
</dbReference>
<protein>
    <recommendedName>
        <fullName evidence="13">Cation-transporting ATPase</fullName>
        <ecNumber evidence="13">7.2.2.-</ecNumber>
    </recommendedName>
</protein>
<evidence type="ECO:0007829" key="19">
    <source>
        <dbReference type="ProteomicsDB" id="D3YU82"/>
    </source>
</evidence>
<reference evidence="16 18" key="1">
    <citation type="journal article" date="2009" name="PLoS Biol.">
        <title>Lineage-specific biology revealed by a finished genome assembly of the mouse.</title>
        <authorList>
            <consortium name="Mouse Genome Sequencing Consortium"/>
            <person name="Church D.M."/>
            <person name="Goodstadt L."/>
            <person name="Hillier L.W."/>
            <person name="Zody M.C."/>
            <person name="Goldstein S."/>
            <person name="She X."/>
            <person name="Bult C.J."/>
            <person name="Agarwala R."/>
            <person name="Cherry J.L."/>
            <person name="DiCuccio M."/>
            <person name="Hlavina W."/>
            <person name="Kapustin Y."/>
            <person name="Meric P."/>
            <person name="Maglott D."/>
            <person name="Birtle Z."/>
            <person name="Marques A.C."/>
            <person name="Graves T."/>
            <person name="Zhou S."/>
            <person name="Teague B."/>
            <person name="Potamousis K."/>
            <person name="Churas C."/>
            <person name="Place M."/>
            <person name="Herschleb J."/>
            <person name="Runnheim R."/>
            <person name="Forrest D."/>
            <person name="Amos-Landgraf J."/>
            <person name="Schwartz D.C."/>
            <person name="Cheng Z."/>
            <person name="Lindblad-Toh K."/>
            <person name="Eichler E.E."/>
            <person name="Ponting C.P."/>
        </authorList>
    </citation>
    <scope>NUCLEOTIDE SEQUENCE [LARGE SCALE GENOMIC DNA]</scope>
    <source>
        <strain evidence="16 18">C57BL/6J</strain>
    </source>
</reference>
<evidence type="ECO:0000256" key="5">
    <source>
        <dbReference type="ARBA" id="ARBA00022741"/>
    </source>
</evidence>
<feature type="transmembrane region" description="Helical" evidence="13">
    <location>
        <begin position="1066"/>
        <end position="1084"/>
    </location>
</feature>
<dbReference type="Pfam" id="PF00122">
    <property type="entry name" value="E1-E2_ATPase"/>
    <property type="match status" value="1"/>
</dbReference>
<dbReference type="EC" id="7.2.2.-" evidence="13"/>
<organism evidence="16 18">
    <name type="scientific">Mus musculus</name>
    <name type="common">Mouse</name>
    <dbReference type="NCBI Taxonomy" id="10090"/>
    <lineage>
        <taxon>Eukaryota</taxon>
        <taxon>Metazoa</taxon>
        <taxon>Chordata</taxon>
        <taxon>Craniata</taxon>
        <taxon>Vertebrata</taxon>
        <taxon>Euteleostomi</taxon>
        <taxon>Mammalia</taxon>
        <taxon>Eutheria</taxon>
        <taxon>Euarchontoglires</taxon>
        <taxon>Glires</taxon>
        <taxon>Rodentia</taxon>
        <taxon>Myomorpha</taxon>
        <taxon>Muroidea</taxon>
        <taxon>Muridae</taxon>
        <taxon>Murinae</taxon>
        <taxon>Mus</taxon>
        <taxon>Mus</taxon>
    </lineage>
</organism>
<feature type="transmembrane region" description="Helical" evidence="13">
    <location>
        <begin position="34"/>
        <end position="51"/>
    </location>
</feature>
<dbReference type="GO" id="GO:0046872">
    <property type="term" value="F:metal ion binding"/>
    <property type="evidence" value="ECO:0007669"/>
    <property type="project" value="UniProtKB-UniRule"/>
</dbReference>
<dbReference type="SUPFAM" id="SSF56784">
    <property type="entry name" value="HAD-like"/>
    <property type="match status" value="1"/>
</dbReference>
<dbReference type="SMR" id="D3YU82"/>
<reference evidence="16" key="4">
    <citation type="submission" date="2025-09" db="UniProtKB">
        <authorList>
            <consortium name="Ensembl"/>
        </authorList>
    </citation>
    <scope>IDENTIFICATION</scope>
    <source>
        <strain evidence="16">C57BL/6J</strain>
    </source>
</reference>
<evidence type="ECO:0000313" key="17">
    <source>
        <dbReference type="MGI" id="MGI:2444068"/>
    </source>
</evidence>
<accession>D3YU82</accession>
<feature type="domain" description="P5B-type ATPase N-terminal" evidence="15">
    <location>
        <begin position="17"/>
        <end position="142"/>
    </location>
</feature>
<dbReference type="PRINTS" id="PR00121">
    <property type="entry name" value="NAKATPASE"/>
</dbReference>
<feature type="transmembrane region" description="Helical" evidence="13">
    <location>
        <begin position="57"/>
        <end position="79"/>
    </location>
</feature>
<dbReference type="GO" id="GO:0005524">
    <property type="term" value="F:ATP binding"/>
    <property type="evidence" value="ECO:0007669"/>
    <property type="project" value="UniProtKB-UniRule"/>
</dbReference>
<evidence type="ECO:0000256" key="2">
    <source>
        <dbReference type="ARBA" id="ARBA00006000"/>
    </source>
</evidence>
<dbReference type="SUPFAM" id="SSF81660">
    <property type="entry name" value="Metal cation-transporting ATPase, ATP-binding domain N"/>
    <property type="match status" value="1"/>
</dbReference>
<dbReference type="PROSITE" id="PS00154">
    <property type="entry name" value="ATPASE_E1_E2"/>
    <property type="match status" value="1"/>
</dbReference>
<gene>
    <name evidence="16 17" type="primary">Atp13a5</name>
</gene>
<evidence type="ECO:0000256" key="11">
    <source>
        <dbReference type="ARBA" id="ARBA00023180"/>
    </source>
</evidence>
<dbReference type="GeneID" id="268878"/>
<keyword evidence="5 13" id="KW-0547">Nucleotide-binding</keyword>
<dbReference type="InterPro" id="IPR023299">
    <property type="entry name" value="ATPase_P-typ_cyto_dom_N"/>
</dbReference>
<dbReference type="AGR" id="MGI:2444068"/>
<dbReference type="GO" id="GO:0019829">
    <property type="term" value="F:ATPase-coupled monoatomic cation transmembrane transporter activity"/>
    <property type="evidence" value="ECO:0007669"/>
    <property type="project" value="UniProtKB-UniRule"/>
</dbReference>
<dbReference type="Antibodypedia" id="65947">
    <property type="antibodies" value="13 antibodies from 7 providers"/>
</dbReference>
<dbReference type="GO" id="GO:0016020">
    <property type="term" value="C:membrane"/>
    <property type="evidence" value="ECO:0007669"/>
    <property type="project" value="UniProtKB-SubCell"/>
</dbReference>
<dbReference type="FunFam" id="2.70.150.10:FF:000035">
    <property type="entry name" value="Cation-transporting ATPase"/>
    <property type="match status" value="1"/>
</dbReference>
<dbReference type="InterPro" id="IPR001757">
    <property type="entry name" value="P_typ_ATPase"/>
</dbReference>
<evidence type="ECO:0000256" key="1">
    <source>
        <dbReference type="ARBA" id="ARBA00004141"/>
    </source>
</evidence>
<evidence type="ECO:0000259" key="14">
    <source>
        <dbReference type="Pfam" id="PF00122"/>
    </source>
</evidence>
<dbReference type="GeneTree" id="ENSGT00940000160327"/>
<keyword evidence="7 13" id="KW-0460">Magnesium</keyword>
<dbReference type="BioGRID-ORCS" id="268878">
    <property type="hits" value="3 hits in 76 CRISPR screens"/>
</dbReference>
<feature type="transmembrane region" description="Helical" evidence="13">
    <location>
        <begin position="858"/>
        <end position="880"/>
    </location>
</feature>
<dbReference type="Pfam" id="PF13246">
    <property type="entry name" value="Cation_ATPase"/>
    <property type="match status" value="1"/>
</dbReference>
<keyword evidence="9 13" id="KW-1133">Transmembrane helix</keyword>
<dbReference type="Gene3D" id="3.40.50.1000">
    <property type="entry name" value="HAD superfamily/HAD-like"/>
    <property type="match status" value="1"/>
</dbReference>
<dbReference type="SFLD" id="SFLDG00002">
    <property type="entry name" value="C1.7:_P-type_atpase_like"/>
    <property type="match status" value="1"/>
</dbReference>
<dbReference type="DNASU" id="268878"/>
<dbReference type="UCSC" id="uc012aeb.1">
    <property type="organism name" value="mouse"/>
</dbReference>
<dbReference type="GO" id="GO:0140358">
    <property type="term" value="F:P-type transmembrane transporter activity"/>
    <property type="evidence" value="ECO:0007669"/>
    <property type="project" value="InterPro"/>
</dbReference>
<keyword evidence="11" id="KW-0325">Glycoprotein</keyword>
<comment type="subcellular location">
    <subcellularLocation>
        <location evidence="1 13">Membrane</location>
        <topology evidence="1 13">Multi-pass membrane protein</topology>
    </subcellularLocation>
</comment>
<dbReference type="InterPro" id="IPR036412">
    <property type="entry name" value="HAD-like_sf"/>
</dbReference>
<dbReference type="Gene3D" id="3.40.1110.10">
    <property type="entry name" value="Calcium-transporting ATPase, cytoplasmic domain N"/>
    <property type="match status" value="1"/>
</dbReference>
<sequence>MEKSKKDGHQAVLNEGEENELEVFGYHTQNLRRALCLVTAILTLGAVQLMFYWRPEWWVWTSCIPCPLQEADTILLRTTDEFRRYMRKKVFCLHLSTLKFPISKNPEEPLVADHHSVINQAVMKPELKLRCIQVQKIRYVWDFLKKRFQKVGLLEDSNSCFDIHHTFGLGLTNEEQEVRRLVCGPNSIEVEIQPIWKLLVKQQSVKLHKLVEEHNKVQVTITVRDKGLQELESRLLVPGDILILPGKISLPCDAILIDGSCVVNEGMLTGESIPVTKTPLPQTENTMPWKSHSLEDYRKHVLFCGTEVIQVKPSAQGLVRAVVLQTGYNTAKGDLVRSILYPRPLNFKLYNDAFKFMVFLACVGVVGFFYALGVYMYHEVPPRETATMALILLSATVPPVLPAALTIGNVYAQKRLKKEKIFCISPQRINMCGQINLVCFDKTGTLTEDGLDLWGTVPTAGNCFQAVHSFASGEAVPWGPLCAAMTSCHSLILLDGTIQGDPLDLKMFEGTGWNMEDSQVASCKFGMADSSTVIKPGPKASQSPVDSITILRQFPFSSGLQRMSVIAQLAGDLHLHVYMKGAPEMVARFCRSETVPKNFSQELRNYTVQGFRVIALAHKTLKMERLSDMDHLAREKVESELAFLGLLIMENRLKKETRPVLKELSEARIRTVMVTGDNLQTAITVAKNSEMIPVGSQVVIVEANEPGDLVPASVTWQLVGTQEPGSGKKDTYIDIGNSSVPAGKGYHFAMSGKSYQVLFHHFYSMLPQILVNGTIFARMSPGQKSSLVEEFQKLNYYVGMCGDGANDCGALKMAHAGISLSEQEASVASPFTSKTANIECVPHLIREGRAALVSSFGVFKYLTMYGIIQFIGTSLLYWQLQLFGNYQYLLQDVAITLMVSLTMSINHAYPKLAPYRPAGQLLSPQLLLSVFMNSCFTCIVQVCTFLTVKQQPWYCEVYKYSECFLVNQSNLSANVSLDRNWTGNATLVPASVLSFEGTTLWPIVTFNCISAAFIFSKGKPFRKPIYANYLFSLLLASAAGLTIFILFCDFQDLYRKMEFIPTPTSWRVSILIAAFVQFCVAFFVEDAVLQNRELWLFIKKEFGFYSKSQYRILQRKLAEDSTWPPVNRTDYAVNGKNGFYVNRAYESPEEVPKGKLKLEEQASEQHFWTRL</sequence>
<comment type="similarity">
    <text evidence="2 13">Belongs to the cation transport ATPase (P-type) (TC 3.A.3) family. Type V subfamily.</text>
</comment>
<proteinExistence type="evidence at protein level"/>
<evidence type="ECO:0000259" key="15">
    <source>
        <dbReference type="Pfam" id="PF12409"/>
    </source>
</evidence>
<dbReference type="MGI" id="MGI:2444068">
    <property type="gene designation" value="Atp13a5"/>
</dbReference>
<feature type="transmembrane region" description="Helical" evidence="13">
    <location>
        <begin position="886"/>
        <end position="905"/>
    </location>
</feature>
<dbReference type="AlphaFoldDB" id="D3YU82"/>
<dbReference type="OrthoDB" id="48943at2759"/>
<evidence type="ECO:0000256" key="6">
    <source>
        <dbReference type="ARBA" id="ARBA00022840"/>
    </source>
</evidence>
<keyword evidence="8 13" id="KW-1278">Translocase</keyword>
<reference evidence="16 18" key="2">
    <citation type="journal article" date="2011" name="PLoS Biol.">
        <title>Modernizing reference genome assemblies.</title>
        <authorList>
            <person name="Church D.M."/>
            <person name="Schneider V.A."/>
            <person name="Graves T."/>
            <person name="Auger K."/>
            <person name="Cunningham F."/>
            <person name="Bouk N."/>
            <person name="Chen H.C."/>
            <person name="Agarwala R."/>
            <person name="McLaren W.M."/>
            <person name="Ritchie G.R."/>
            <person name="Albracht D."/>
            <person name="Kremitzki M."/>
            <person name="Rock S."/>
            <person name="Kotkiewicz H."/>
            <person name="Kremitzki C."/>
            <person name="Wollam A."/>
            <person name="Trani L."/>
            <person name="Fulton L."/>
            <person name="Fulton R."/>
            <person name="Matthews L."/>
            <person name="Whitehead S."/>
            <person name="Chow W."/>
            <person name="Torrance J."/>
            <person name="Dunn M."/>
            <person name="Harden G."/>
            <person name="Threadgold G."/>
            <person name="Wood J."/>
            <person name="Collins J."/>
            <person name="Heath P."/>
            <person name="Griffiths G."/>
            <person name="Pelan S."/>
            <person name="Grafham D."/>
            <person name="Eichler E.E."/>
            <person name="Weinstock G."/>
            <person name="Mardis E.R."/>
            <person name="Wilson R.K."/>
            <person name="Howe K."/>
            <person name="Flicek P."/>
            <person name="Hubbard T."/>
        </authorList>
    </citation>
    <scope>NUCLEOTIDE SEQUENCE [LARGE SCALE GENOMIC DNA]</scope>
    <source>
        <strain evidence="16 18">C57BL/6J</strain>
    </source>
</reference>
<dbReference type="RefSeq" id="NP_001271304.1">
    <property type="nucleotide sequence ID" value="NM_001284375.1"/>
</dbReference>
<keyword evidence="10 13" id="KW-0472">Membrane</keyword>
<dbReference type="Bgee" id="ENSMUSG00000048939">
    <property type="expression patterns" value="Expressed in vestibular membrane of cochlear duct and 87 other cell types or tissues"/>
</dbReference>
<keyword evidence="6 13" id="KW-0067">ATP-binding</keyword>
<dbReference type="InterPro" id="IPR008250">
    <property type="entry name" value="ATPase_P-typ_transduc_dom_A_sf"/>
</dbReference>
<feature type="transmembrane region" description="Helical" evidence="13">
    <location>
        <begin position="999"/>
        <end position="1015"/>
    </location>
</feature>